<evidence type="ECO:0000313" key="5">
    <source>
        <dbReference type="EMBL" id="QFZ81579.1"/>
    </source>
</evidence>
<keyword evidence="5" id="KW-0503">Monooxygenase</keyword>
<dbReference type="GO" id="GO:0071949">
    <property type="term" value="F:FAD binding"/>
    <property type="evidence" value="ECO:0007669"/>
    <property type="project" value="InterPro"/>
</dbReference>
<organism evidence="5 6">
    <name type="scientific">Variovorax paradoxus</name>
    <dbReference type="NCBI Taxonomy" id="34073"/>
    <lineage>
        <taxon>Bacteria</taxon>
        <taxon>Pseudomonadati</taxon>
        <taxon>Pseudomonadota</taxon>
        <taxon>Betaproteobacteria</taxon>
        <taxon>Burkholderiales</taxon>
        <taxon>Comamonadaceae</taxon>
        <taxon>Variovorax</taxon>
    </lineage>
</organism>
<dbReference type="AlphaFoldDB" id="A0A5Q0LWP9"/>
<gene>
    <name evidence="5" type="ORF">GFK26_01680</name>
</gene>
<feature type="domain" description="FAD-binding" evidence="4">
    <location>
        <begin position="3"/>
        <end position="336"/>
    </location>
</feature>
<dbReference type="PANTHER" id="PTHR43004:SF19">
    <property type="entry name" value="BINDING MONOOXYGENASE, PUTATIVE (JCVI)-RELATED"/>
    <property type="match status" value="1"/>
</dbReference>
<evidence type="ECO:0000256" key="3">
    <source>
        <dbReference type="ARBA" id="ARBA00022827"/>
    </source>
</evidence>
<name>A0A5Q0LWP9_VARPD</name>
<dbReference type="Proteomes" id="UP000326780">
    <property type="component" value="Chromosome"/>
</dbReference>
<keyword evidence="5" id="KW-0560">Oxidoreductase</keyword>
<dbReference type="PANTHER" id="PTHR43004">
    <property type="entry name" value="TRK SYSTEM POTASSIUM UPTAKE PROTEIN"/>
    <property type="match status" value="1"/>
</dbReference>
<dbReference type="InterPro" id="IPR050641">
    <property type="entry name" value="RIFMO-like"/>
</dbReference>
<keyword evidence="3" id="KW-0274">FAD</keyword>
<evidence type="ECO:0000313" key="6">
    <source>
        <dbReference type="Proteomes" id="UP000326780"/>
    </source>
</evidence>
<dbReference type="Pfam" id="PF21274">
    <property type="entry name" value="Rng_hyd_C"/>
    <property type="match status" value="1"/>
</dbReference>
<dbReference type="SUPFAM" id="SSF51905">
    <property type="entry name" value="FAD/NAD(P)-binding domain"/>
    <property type="match status" value="1"/>
</dbReference>
<dbReference type="Pfam" id="PF01494">
    <property type="entry name" value="FAD_binding_3"/>
    <property type="match status" value="1"/>
</dbReference>
<accession>A0A5Q0LWP9</accession>
<dbReference type="InterPro" id="IPR002938">
    <property type="entry name" value="FAD-bd"/>
</dbReference>
<reference evidence="5 6" key="1">
    <citation type="submission" date="2019-10" db="EMBL/GenBank/DDBJ databases">
        <title>Complete genome sequence of Variovorax paradoxus 5C-2.</title>
        <authorList>
            <person name="Gogoleva N.E."/>
            <person name="Balkin A.S."/>
        </authorList>
    </citation>
    <scope>NUCLEOTIDE SEQUENCE [LARGE SCALE GENOMIC DNA]</scope>
    <source>
        <strain evidence="5 6">5C-2</strain>
    </source>
</reference>
<dbReference type="Gene3D" id="3.40.30.120">
    <property type="match status" value="1"/>
</dbReference>
<dbReference type="InterPro" id="IPR036188">
    <property type="entry name" value="FAD/NAD-bd_sf"/>
</dbReference>
<keyword evidence="2" id="KW-0285">Flavoprotein</keyword>
<dbReference type="PRINTS" id="PR00420">
    <property type="entry name" value="RNGMNOXGNASE"/>
</dbReference>
<dbReference type="GO" id="GO:0016709">
    <property type="term" value="F:oxidoreductase activity, acting on paired donors, with incorporation or reduction of molecular oxygen, NAD(P)H as one donor, and incorporation of one atom of oxygen"/>
    <property type="evidence" value="ECO:0007669"/>
    <property type="project" value="UniProtKB-ARBA"/>
</dbReference>
<dbReference type="RefSeq" id="WP_153280574.1">
    <property type="nucleotide sequence ID" value="NZ_CP045644.1"/>
</dbReference>
<dbReference type="EMBL" id="CP045644">
    <property type="protein sequence ID" value="QFZ81579.1"/>
    <property type="molecule type" value="Genomic_DNA"/>
</dbReference>
<proteinExistence type="predicted"/>
<dbReference type="Gene3D" id="3.30.70.2450">
    <property type="match status" value="1"/>
</dbReference>
<evidence type="ECO:0000256" key="2">
    <source>
        <dbReference type="ARBA" id="ARBA00022630"/>
    </source>
</evidence>
<protein>
    <submittedName>
        <fullName evidence="5">Monooxygenase</fullName>
    </submittedName>
</protein>
<evidence type="ECO:0000256" key="1">
    <source>
        <dbReference type="ARBA" id="ARBA00001974"/>
    </source>
</evidence>
<dbReference type="Gene3D" id="3.50.50.60">
    <property type="entry name" value="FAD/NAD(P)-binding domain"/>
    <property type="match status" value="2"/>
</dbReference>
<comment type="cofactor">
    <cofactor evidence="1">
        <name>FAD</name>
        <dbReference type="ChEBI" id="CHEBI:57692"/>
    </cofactor>
</comment>
<sequence>MDFQVVISGGGPAGMWLACELRLANVSTLIIDQTAEIDPNSRALTIHPRTIEILASRGAHEQLLAEGARIPTGHFALLNSRLNFSGLDTPYPFTLAIFQARTTALLQQRAIELGAVVRRGHRFVGLEERASSVISTIEGPEGSYTVESDYLVGCDGTRSTVRGAAGIDFTGTQATVLGWLGDVELRDPPPEPVLYKWSLNGMGMVVRLADGRYRIVGINPHDIRTDWPGDFTIEELKTNSIAIFGTDFGLHSPCWLSRYGNTSRQATTYRKGRVILAGDAAHQHFPAGGVGLNVGVQDAMNLGWKLAATVHGWAPGGLLDSYHDERHPVGQDLLEHTQAQTALMSAFTVEGQELRSFLTKLMKERPEIEVSLTERLTGLHVAYPSPQGHPLAGTRAPDLTFVGSDEHLFSMMREGKYILLDLSHADDASPVQNAHVRNAHPNRHCHRGALSGEQRSAWSAVTAALIRPDGYVAWACEQTDPAKLAGELDRALSATHRLTAAQAQGAARTEPAQQV</sequence>
<evidence type="ECO:0000259" key="4">
    <source>
        <dbReference type="Pfam" id="PF01494"/>
    </source>
</evidence>